<comment type="similarity">
    <text evidence="1">Belongs to the cyclin family. Cyclin D subfamily.</text>
</comment>
<evidence type="ECO:0000256" key="3">
    <source>
        <dbReference type="ARBA" id="ARBA00022618"/>
    </source>
</evidence>
<dbReference type="InterPro" id="IPR004367">
    <property type="entry name" value="Cyclin_C-dom"/>
</dbReference>
<evidence type="ECO:0000256" key="4">
    <source>
        <dbReference type="ARBA" id="ARBA00023127"/>
    </source>
</evidence>
<evidence type="ECO:0000256" key="7">
    <source>
        <dbReference type="RuleBase" id="RU000383"/>
    </source>
</evidence>
<sequence>MTSSVLCSQDSNTCLADFECDATDDFEISRSSNHQKTGSNWGGFESVLGFPLQSEETLRLLAEKERVYMPREDYLVRLRRGDLDLSVRREALDWIWKVHNHYGFGPLTFCLSTNYFDRFLSMHDFNRSQKWTGQLLAVACLSIATKVEETEMPQLKEFQVEEPKFVFEARSIQRMELLVLNTLQWKMHAFTPCSFIDYFLTKIPYHQHTDTLKSSISSSIKLILSIIRVVDFLEFKPSEIAAAVAISVSRELQITEIDKAIACFVIVQKERVLKCVELIRDLLLVRVPSSNLGRNSGPFLPQSPMGVLDAASLSYKSEKPSDGSCLNSSSPYSPNTISNKSGKPEKDTSKS</sequence>
<evidence type="ECO:0000313" key="12">
    <source>
        <dbReference type="Proteomes" id="UP001293593"/>
    </source>
</evidence>
<proteinExistence type="inferred from homology"/>
<keyword evidence="3" id="KW-0132">Cell division</keyword>
<keyword evidence="4 7" id="KW-0195">Cyclin</keyword>
<evidence type="ECO:0000256" key="5">
    <source>
        <dbReference type="ARBA" id="ARBA00023306"/>
    </source>
</evidence>
<dbReference type="Proteomes" id="UP001293593">
    <property type="component" value="Unassembled WGS sequence"/>
</dbReference>
<dbReference type="SMART" id="SM01332">
    <property type="entry name" value="Cyclin_C"/>
    <property type="match status" value="1"/>
</dbReference>
<evidence type="ECO:0000313" key="11">
    <source>
        <dbReference type="EMBL" id="KAK4261386.1"/>
    </source>
</evidence>
<evidence type="ECO:0000256" key="2">
    <source>
        <dbReference type="ARBA" id="ARBA00011177"/>
    </source>
</evidence>
<dbReference type="InterPro" id="IPR006671">
    <property type="entry name" value="Cyclin_N"/>
</dbReference>
<feature type="region of interest" description="Disordered" evidence="8">
    <location>
        <begin position="316"/>
        <end position="351"/>
    </location>
</feature>
<evidence type="ECO:0000256" key="6">
    <source>
        <dbReference type="ARBA" id="ARBA00032263"/>
    </source>
</evidence>
<name>A0AAE1MIC3_9FABA</name>
<dbReference type="AlphaFoldDB" id="A0AAE1MIC3"/>
<dbReference type="EMBL" id="JAWXYG010000010">
    <property type="protein sequence ID" value="KAK4261386.1"/>
    <property type="molecule type" value="Genomic_DNA"/>
</dbReference>
<accession>A0AAE1MIC3</accession>
<feature type="domain" description="Cyclin C-terminal" evidence="10">
    <location>
        <begin position="190"/>
        <end position="335"/>
    </location>
</feature>
<dbReference type="SUPFAM" id="SSF47954">
    <property type="entry name" value="Cyclin-like"/>
    <property type="match status" value="2"/>
</dbReference>
<organism evidence="11 12">
    <name type="scientific">Acacia crassicarpa</name>
    <name type="common">northern wattle</name>
    <dbReference type="NCBI Taxonomy" id="499986"/>
    <lineage>
        <taxon>Eukaryota</taxon>
        <taxon>Viridiplantae</taxon>
        <taxon>Streptophyta</taxon>
        <taxon>Embryophyta</taxon>
        <taxon>Tracheophyta</taxon>
        <taxon>Spermatophyta</taxon>
        <taxon>Magnoliopsida</taxon>
        <taxon>eudicotyledons</taxon>
        <taxon>Gunneridae</taxon>
        <taxon>Pentapetalae</taxon>
        <taxon>rosids</taxon>
        <taxon>fabids</taxon>
        <taxon>Fabales</taxon>
        <taxon>Fabaceae</taxon>
        <taxon>Caesalpinioideae</taxon>
        <taxon>mimosoid clade</taxon>
        <taxon>Acacieae</taxon>
        <taxon>Acacia</taxon>
    </lineage>
</organism>
<keyword evidence="12" id="KW-1185">Reference proteome</keyword>
<dbReference type="InterPro" id="IPR036915">
    <property type="entry name" value="Cyclin-like_sf"/>
</dbReference>
<feature type="domain" description="Cyclin-like" evidence="9">
    <location>
        <begin position="93"/>
        <end position="181"/>
    </location>
</feature>
<dbReference type="PANTHER" id="PTHR10177">
    <property type="entry name" value="CYCLINS"/>
    <property type="match status" value="1"/>
</dbReference>
<dbReference type="InterPro" id="IPR013763">
    <property type="entry name" value="Cyclin-like_dom"/>
</dbReference>
<evidence type="ECO:0000259" key="9">
    <source>
        <dbReference type="SMART" id="SM00385"/>
    </source>
</evidence>
<feature type="compositionally biased region" description="Basic and acidic residues" evidence="8">
    <location>
        <begin position="342"/>
        <end position="351"/>
    </location>
</feature>
<dbReference type="FunFam" id="1.10.472.10:FF:000060">
    <property type="entry name" value="D6-type cyclin"/>
    <property type="match status" value="1"/>
</dbReference>
<dbReference type="CDD" id="cd20544">
    <property type="entry name" value="CYCLIN_AtCycD-like_rpt2"/>
    <property type="match status" value="1"/>
</dbReference>
<protein>
    <recommendedName>
        <fullName evidence="6">B-like cyclin</fullName>
    </recommendedName>
</protein>
<comment type="caution">
    <text evidence="11">The sequence shown here is derived from an EMBL/GenBank/DDBJ whole genome shotgun (WGS) entry which is preliminary data.</text>
</comment>
<dbReference type="CDD" id="cd20543">
    <property type="entry name" value="CYCLIN_AtCycD-like_rpt1"/>
    <property type="match status" value="1"/>
</dbReference>
<dbReference type="Pfam" id="PF02984">
    <property type="entry name" value="Cyclin_C"/>
    <property type="match status" value="1"/>
</dbReference>
<dbReference type="FunFam" id="1.10.472.10:FF:000040">
    <property type="entry name" value="D6-type cyclin"/>
    <property type="match status" value="1"/>
</dbReference>
<keyword evidence="5" id="KW-0131">Cell cycle</keyword>
<evidence type="ECO:0000259" key="10">
    <source>
        <dbReference type="SMART" id="SM01332"/>
    </source>
</evidence>
<gene>
    <name evidence="11" type="ORF">QN277_004391</name>
</gene>
<feature type="compositionally biased region" description="Polar residues" evidence="8">
    <location>
        <begin position="324"/>
        <end position="341"/>
    </location>
</feature>
<dbReference type="SMART" id="SM00385">
    <property type="entry name" value="CYCLIN"/>
    <property type="match status" value="1"/>
</dbReference>
<dbReference type="Gene3D" id="1.10.472.10">
    <property type="entry name" value="Cyclin-like"/>
    <property type="match status" value="2"/>
</dbReference>
<evidence type="ECO:0000256" key="1">
    <source>
        <dbReference type="ARBA" id="ARBA00009065"/>
    </source>
</evidence>
<dbReference type="Pfam" id="PF00134">
    <property type="entry name" value="Cyclin_N"/>
    <property type="match status" value="1"/>
</dbReference>
<dbReference type="GO" id="GO:0051301">
    <property type="term" value="P:cell division"/>
    <property type="evidence" value="ECO:0007669"/>
    <property type="project" value="UniProtKB-KW"/>
</dbReference>
<evidence type="ECO:0000256" key="8">
    <source>
        <dbReference type="SAM" id="MobiDB-lite"/>
    </source>
</evidence>
<dbReference type="InterPro" id="IPR039361">
    <property type="entry name" value="Cyclin"/>
</dbReference>
<comment type="subunit">
    <text evidence="2">Interacts with the CDC2 protein kinase to form a serine/threonine kinase holoenzyme complex also known as maturation promoting factor (MPF). The cyclin subunit imparts substrate specificity to the complex.</text>
</comment>
<reference evidence="11" key="1">
    <citation type="submission" date="2023-10" db="EMBL/GenBank/DDBJ databases">
        <title>Chromosome-level genome of the transformable northern wattle, Acacia crassicarpa.</title>
        <authorList>
            <person name="Massaro I."/>
            <person name="Sinha N.R."/>
            <person name="Poethig S."/>
            <person name="Leichty A.R."/>
        </authorList>
    </citation>
    <scope>NUCLEOTIDE SEQUENCE</scope>
    <source>
        <strain evidence="11">Acra3RX</strain>
        <tissue evidence="11">Leaf</tissue>
    </source>
</reference>